<proteinExistence type="predicted"/>
<dbReference type="PANTHER" id="PTHR30160:SF1">
    <property type="entry name" value="LIPOPOLYSACCHARIDE 1,2-N-ACETYLGLUCOSAMINETRANSFERASE-RELATED"/>
    <property type="match status" value="1"/>
</dbReference>
<evidence type="ECO:0000313" key="4">
    <source>
        <dbReference type="Proteomes" id="UP000291236"/>
    </source>
</evidence>
<evidence type="ECO:0000256" key="1">
    <source>
        <dbReference type="ARBA" id="ARBA00022676"/>
    </source>
</evidence>
<dbReference type="EMBL" id="AP019368">
    <property type="protein sequence ID" value="BBH54044.1"/>
    <property type="molecule type" value="Genomic_DNA"/>
</dbReference>
<sequence>MKEFNKKMKRYICQYHNPHLERIGRIFDFIFLKLMFKKNLKDLHEELFSKILIFESHLIGDCVMTTALIKNIRNQYPYAQIDILSNSWMLQIVNPEVINNIYSVNVPWSRYNYSIKNIFHFFFTIIKLRKKNYDLAIETRGEIRNNFVLFLTAAKRRLGIDMAGGTFLLTDSITLDLKPTLAEKRMFLLKKLGITYEEFMPDIFIPKNDLIKVTQFLSENKIFENDYILFHPGGSNPQKSFLVNEIIDLRKRFSNYNFVIAYGPNERETIKLLSQELKPQIYNGKTLFFSNTISAFAEMARKSLVTITMESGPAHISSALEAKCFVIFAHDKPDYVKPLGKRVTMVDFENLDILESLIKNSH</sequence>
<dbReference type="Pfam" id="PF01075">
    <property type="entry name" value="Glyco_transf_9"/>
    <property type="match status" value="1"/>
</dbReference>
<dbReference type="CDD" id="cd03789">
    <property type="entry name" value="GT9_LPS_heptosyltransferase"/>
    <property type="match status" value="1"/>
</dbReference>
<dbReference type="Proteomes" id="UP000291236">
    <property type="component" value="Chromosome"/>
</dbReference>
<gene>
    <name evidence="3" type="ORF">JCM31447_25010</name>
</gene>
<dbReference type="OrthoDB" id="9760688at2"/>
<keyword evidence="4" id="KW-1185">Reference proteome</keyword>
<keyword evidence="2 3" id="KW-0808">Transferase</keyword>
<dbReference type="InterPro" id="IPR002201">
    <property type="entry name" value="Glyco_trans_9"/>
</dbReference>
<protein>
    <submittedName>
        <fullName evidence="3">ADP-heptose--LPS heptosyltransferase</fullName>
    </submittedName>
</protein>
<dbReference type="Gene3D" id="3.40.50.2000">
    <property type="entry name" value="Glycogen Phosphorylase B"/>
    <property type="match status" value="2"/>
</dbReference>
<accession>A0A4P2VP94</accession>
<dbReference type="GO" id="GO:0009244">
    <property type="term" value="P:lipopolysaccharide core region biosynthetic process"/>
    <property type="evidence" value="ECO:0007669"/>
    <property type="project" value="TreeGrafter"/>
</dbReference>
<dbReference type="GO" id="GO:0008713">
    <property type="term" value="F:ADP-heptose-lipopolysaccharide heptosyltransferase activity"/>
    <property type="evidence" value="ECO:0007669"/>
    <property type="project" value="TreeGrafter"/>
</dbReference>
<dbReference type="SUPFAM" id="SSF53756">
    <property type="entry name" value="UDP-Glycosyltransferase/glycogen phosphorylase"/>
    <property type="match status" value="1"/>
</dbReference>
<dbReference type="InterPro" id="IPR051199">
    <property type="entry name" value="LPS_LOS_Heptosyltrfase"/>
</dbReference>
<dbReference type="GO" id="GO:0005829">
    <property type="term" value="C:cytosol"/>
    <property type="evidence" value="ECO:0007669"/>
    <property type="project" value="TreeGrafter"/>
</dbReference>
<name>A0A4P2VP94_FLUSA</name>
<organism evidence="3 4">
    <name type="scientific">Fluviispira sanaruensis</name>
    <dbReference type="NCBI Taxonomy" id="2493639"/>
    <lineage>
        <taxon>Bacteria</taxon>
        <taxon>Pseudomonadati</taxon>
        <taxon>Bdellovibrionota</taxon>
        <taxon>Oligoflexia</taxon>
        <taxon>Silvanigrellales</taxon>
        <taxon>Silvanigrellaceae</taxon>
        <taxon>Fluviispira</taxon>
    </lineage>
</organism>
<dbReference type="PANTHER" id="PTHR30160">
    <property type="entry name" value="TETRAACYLDISACCHARIDE 4'-KINASE-RELATED"/>
    <property type="match status" value="1"/>
</dbReference>
<dbReference type="KEGG" id="sbf:JCM31447_25010"/>
<keyword evidence="1" id="KW-0328">Glycosyltransferase</keyword>
<evidence type="ECO:0000313" key="3">
    <source>
        <dbReference type="EMBL" id="BBH54044.1"/>
    </source>
</evidence>
<reference evidence="3 4" key="1">
    <citation type="submission" date="2018-12" db="EMBL/GenBank/DDBJ databases">
        <title>Rubrispira sanarue gen. nov., sp., nov., a member of the order Silvanigrellales, isolated from a brackish lake in Hamamatsu Japan.</title>
        <authorList>
            <person name="Maejima Y."/>
            <person name="Iino T."/>
            <person name="Muraguchi Y."/>
            <person name="Fukuda K."/>
            <person name="Nojiri H."/>
            <person name="Ohkuma M."/>
            <person name="Moriuchi R."/>
            <person name="Dohra H."/>
            <person name="Kimbara K."/>
            <person name="Shintani M."/>
        </authorList>
    </citation>
    <scope>NUCLEOTIDE SEQUENCE [LARGE SCALE GENOMIC DNA]</scope>
    <source>
        <strain evidence="3 4">RF1110005</strain>
    </source>
</reference>
<dbReference type="AlphaFoldDB" id="A0A4P2VP94"/>
<evidence type="ECO:0000256" key="2">
    <source>
        <dbReference type="ARBA" id="ARBA00022679"/>
    </source>
</evidence>